<dbReference type="PANTHER" id="PTHR38107:SF4">
    <property type="entry name" value="LYSOZYME"/>
    <property type="match status" value="1"/>
</dbReference>
<dbReference type="GO" id="GO:0042742">
    <property type="term" value="P:defense response to bacterium"/>
    <property type="evidence" value="ECO:0007669"/>
    <property type="project" value="UniProtKB-KW"/>
</dbReference>
<dbReference type="SUPFAM" id="SSF53955">
    <property type="entry name" value="Lysozyme-like"/>
    <property type="match status" value="1"/>
</dbReference>
<organism evidence="4">
    <name type="scientific">uncultured Burkholderia sp</name>
    <dbReference type="NCBI Taxonomy" id="188058"/>
    <lineage>
        <taxon>Bacteria</taxon>
        <taxon>Pseudomonadati</taxon>
        <taxon>Pseudomonadota</taxon>
        <taxon>Betaproteobacteria</taxon>
        <taxon>Burkholderiales</taxon>
        <taxon>Burkholderiaceae</taxon>
        <taxon>Burkholderia</taxon>
        <taxon>environmental samples</taxon>
    </lineage>
</organism>
<keyword evidence="3" id="KW-0326">Glycosidase</keyword>
<name>A0A060BRG6_9BURK</name>
<dbReference type="EMBL" id="KF119700">
    <property type="protein sequence ID" value="AIA86968.1"/>
    <property type="molecule type" value="Genomic_DNA"/>
</dbReference>
<evidence type="ECO:0000313" key="4">
    <source>
        <dbReference type="EMBL" id="AIA86968.1"/>
    </source>
</evidence>
<keyword evidence="3" id="KW-0378">Hydrolase</keyword>
<dbReference type="Pfam" id="PF00959">
    <property type="entry name" value="Phage_lysozyme"/>
    <property type="match status" value="1"/>
</dbReference>
<dbReference type="InterPro" id="IPR023347">
    <property type="entry name" value="Lysozyme_dom_sf"/>
</dbReference>
<protein>
    <recommendedName>
        <fullName evidence="3">Lysozyme</fullName>
        <ecNumber evidence="3">3.2.1.17</ecNumber>
    </recommendedName>
</protein>
<feature type="non-terminal residue" evidence="4">
    <location>
        <position position="124"/>
    </location>
</feature>
<evidence type="ECO:0000256" key="1">
    <source>
        <dbReference type="ARBA" id="ARBA00022529"/>
    </source>
</evidence>
<evidence type="ECO:0000256" key="3">
    <source>
        <dbReference type="RuleBase" id="RU003788"/>
    </source>
</evidence>
<dbReference type="GO" id="GO:0016998">
    <property type="term" value="P:cell wall macromolecule catabolic process"/>
    <property type="evidence" value="ECO:0007669"/>
    <property type="project" value="InterPro"/>
</dbReference>
<comment type="similarity">
    <text evidence="3">Belongs to the glycosyl hydrolase 24 family.</text>
</comment>
<dbReference type="GO" id="GO:0003796">
    <property type="term" value="F:lysozyme activity"/>
    <property type="evidence" value="ECO:0007669"/>
    <property type="project" value="UniProtKB-EC"/>
</dbReference>
<dbReference type="EC" id="3.2.1.17" evidence="3"/>
<dbReference type="GO" id="GO:0009253">
    <property type="term" value="P:peptidoglycan catabolic process"/>
    <property type="evidence" value="ECO:0007669"/>
    <property type="project" value="InterPro"/>
</dbReference>
<dbReference type="InterPro" id="IPR051018">
    <property type="entry name" value="Bacteriophage_GH24"/>
</dbReference>
<dbReference type="PANTHER" id="PTHR38107">
    <property type="match status" value="1"/>
</dbReference>
<dbReference type="InterPro" id="IPR023346">
    <property type="entry name" value="Lysozyme-like_dom_sf"/>
</dbReference>
<dbReference type="InterPro" id="IPR002196">
    <property type="entry name" value="Glyco_hydro_24"/>
</dbReference>
<sequence length="124" mass="13507">MGIWTRCYGDTTNVTPGAKYSAAECAKSLNDHLVETSRPVMRCVPSLARQHPKIIVAMLDMAYNIGPTAFCRSSVARYANAGEWTAACKRISQIYTTAQGVKLKGLVTRRNQESAMCFDGLKGG</sequence>
<dbReference type="AlphaFoldDB" id="A0A060BRG6"/>
<keyword evidence="2 3" id="KW-0081">Bacteriolytic enzyme</keyword>
<reference evidence="4" key="1">
    <citation type="journal article" date="2013" name="Environ. Microbiol.">
        <title>Seasonally variable intestinal metagenomes of the red palm weevil (Rhynchophorus ferrugineus).</title>
        <authorList>
            <person name="Jia S."/>
            <person name="Zhang X."/>
            <person name="Zhang G."/>
            <person name="Yin A."/>
            <person name="Zhang S."/>
            <person name="Li F."/>
            <person name="Wang L."/>
            <person name="Zhao D."/>
            <person name="Yun Q."/>
            <person name="Tala"/>
            <person name="Wang J."/>
            <person name="Sun G."/>
            <person name="Baabdullah M."/>
            <person name="Yu X."/>
            <person name="Hu S."/>
            <person name="Al-Mssallem I.S."/>
            <person name="Yu J."/>
        </authorList>
    </citation>
    <scope>NUCLEOTIDE SEQUENCE</scope>
</reference>
<dbReference type="Gene3D" id="1.10.530.40">
    <property type="match status" value="1"/>
</dbReference>
<proteinExistence type="inferred from homology"/>
<accession>A0A060BRG6</accession>
<keyword evidence="1 3" id="KW-0929">Antimicrobial</keyword>
<evidence type="ECO:0000256" key="2">
    <source>
        <dbReference type="ARBA" id="ARBA00022638"/>
    </source>
</evidence>
<dbReference type="GO" id="GO:0031640">
    <property type="term" value="P:killing of cells of another organism"/>
    <property type="evidence" value="ECO:0007669"/>
    <property type="project" value="UniProtKB-KW"/>
</dbReference>
<comment type="catalytic activity">
    <reaction evidence="3">
        <text>Hydrolysis of (1-&gt;4)-beta-linkages between N-acetylmuramic acid and N-acetyl-D-glucosamine residues in a peptidoglycan and between N-acetyl-D-glucosamine residues in chitodextrins.</text>
        <dbReference type="EC" id="3.2.1.17"/>
    </reaction>
</comment>